<feature type="transmembrane region" description="Helical" evidence="8">
    <location>
        <begin position="84"/>
        <end position="108"/>
    </location>
</feature>
<feature type="transmembrane region" description="Helical" evidence="8">
    <location>
        <begin position="120"/>
        <end position="140"/>
    </location>
</feature>
<evidence type="ECO:0000256" key="6">
    <source>
        <dbReference type="ARBA" id="ARBA00023136"/>
    </source>
</evidence>
<dbReference type="InterPro" id="IPR036259">
    <property type="entry name" value="MFS_trans_sf"/>
</dbReference>
<evidence type="ECO:0000256" key="3">
    <source>
        <dbReference type="ARBA" id="ARBA00022448"/>
    </source>
</evidence>
<dbReference type="PROSITE" id="PS50850">
    <property type="entry name" value="MFS"/>
    <property type="match status" value="1"/>
</dbReference>
<feature type="transmembrane region" description="Helical" evidence="8">
    <location>
        <begin position="301"/>
        <end position="323"/>
    </location>
</feature>
<gene>
    <name evidence="10" type="ORF">PENARI_c007G00668</name>
</gene>
<evidence type="ECO:0000256" key="7">
    <source>
        <dbReference type="RuleBase" id="RU003346"/>
    </source>
</evidence>
<name>A0A1F5LL84_PENAI</name>
<feature type="domain" description="Major facilitator superfamily (MFS) profile" evidence="9">
    <location>
        <begin position="51"/>
        <end position="491"/>
    </location>
</feature>
<keyword evidence="6 8" id="KW-0472">Membrane</keyword>
<feature type="transmembrane region" description="Helical" evidence="8">
    <location>
        <begin position="146"/>
        <end position="167"/>
    </location>
</feature>
<dbReference type="InterPro" id="IPR050360">
    <property type="entry name" value="MFS_Sugar_Transporters"/>
</dbReference>
<dbReference type="GeneID" id="34575440"/>
<keyword evidence="3 7" id="KW-0813">Transport</keyword>
<evidence type="ECO:0000259" key="9">
    <source>
        <dbReference type="PROSITE" id="PS50850"/>
    </source>
</evidence>
<dbReference type="InterPro" id="IPR020846">
    <property type="entry name" value="MFS_dom"/>
</dbReference>
<keyword evidence="4 8" id="KW-0812">Transmembrane</keyword>
<feature type="transmembrane region" description="Helical" evidence="8">
    <location>
        <begin position="45"/>
        <end position="64"/>
    </location>
</feature>
<comment type="subcellular location">
    <subcellularLocation>
        <location evidence="1">Membrane</location>
        <topology evidence="1">Multi-pass membrane protein</topology>
    </subcellularLocation>
</comment>
<dbReference type="GO" id="GO:0016020">
    <property type="term" value="C:membrane"/>
    <property type="evidence" value="ECO:0007669"/>
    <property type="project" value="UniProtKB-SubCell"/>
</dbReference>
<comment type="caution">
    <text evidence="10">The sequence shown here is derived from an EMBL/GenBank/DDBJ whole genome shotgun (WGS) entry which is preliminary data.</text>
</comment>
<feature type="transmembrane region" description="Helical" evidence="8">
    <location>
        <begin position="368"/>
        <end position="390"/>
    </location>
</feature>
<dbReference type="Proteomes" id="UP000177622">
    <property type="component" value="Unassembled WGS sequence"/>
</dbReference>
<evidence type="ECO:0000256" key="4">
    <source>
        <dbReference type="ARBA" id="ARBA00022692"/>
    </source>
</evidence>
<feature type="transmembrane region" description="Helical" evidence="8">
    <location>
        <begin position="441"/>
        <end position="458"/>
    </location>
</feature>
<dbReference type="OrthoDB" id="6133115at2759"/>
<evidence type="ECO:0000256" key="5">
    <source>
        <dbReference type="ARBA" id="ARBA00022989"/>
    </source>
</evidence>
<dbReference type="AlphaFoldDB" id="A0A1F5LL84"/>
<feature type="transmembrane region" description="Helical" evidence="8">
    <location>
        <begin position="212"/>
        <end position="231"/>
    </location>
</feature>
<dbReference type="PANTHER" id="PTHR48022:SF70">
    <property type="entry name" value="MONOSACCHARIDE TRANSPORTER, PUTATIVE (AFU_ORTHOLOGUE AFUA_5G14540)-RELATED"/>
    <property type="match status" value="1"/>
</dbReference>
<organism evidence="10 11">
    <name type="scientific">Penicillium arizonense</name>
    <dbReference type="NCBI Taxonomy" id="1835702"/>
    <lineage>
        <taxon>Eukaryota</taxon>
        <taxon>Fungi</taxon>
        <taxon>Dikarya</taxon>
        <taxon>Ascomycota</taxon>
        <taxon>Pezizomycotina</taxon>
        <taxon>Eurotiomycetes</taxon>
        <taxon>Eurotiomycetidae</taxon>
        <taxon>Eurotiales</taxon>
        <taxon>Aspergillaceae</taxon>
        <taxon>Penicillium</taxon>
    </lineage>
</organism>
<keyword evidence="5 8" id="KW-1133">Transmembrane helix</keyword>
<proteinExistence type="inferred from homology"/>
<dbReference type="Pfam" id="PF00083">
    <property type="entry name" value="Sugar_tr"/>
    <property type="match status" value="1"/>
</dbReference>
<dbReference type="EMBL" id="LXJU01000007">
    <property type="protein sequence ID" value="OGE53866.1"/>
    <property type="molecule type" value="Genomic_DNA"/>
</dbReference>
<dbReference type="SUPFAM" id="SSF103473">
    <property type="entry name" value="MFS general substrate transporter"/>
    <property type="match status" value="1"/>
</dbReference>
<accession>A0A1F5LL84</accession>
<evidence type="ECO:0000256" key="1">
    <source>
        <dbReference type="ARBA" id="ARBA00004141"/>
    </source>
</evidence>
<keyword evidence="11" id="KW-1185">Reference proteome</keyword>
<dbReference type="GO" id="GO:0005351">
    <property type="term" value="F:carbohydrate:proton symporter activity"/>
    <property type="evidence" value="ECO:0007669"/>
    <property type="project" value="TreeGrafter"/>
</dbReference>
<evidence type="ECO:0000313" key="10">
    <source>
        <dbReference type="EMBL" id="OGE53866.1"/>
    </source>
</evidence>
<dbReference type="Gene3D" id="1.20.1250.20">
    <property type="entry name" value="MFS general substrate transporter like domains"/>
    <property type="match status" value="1"/>
</dbReference>
<reference evidence="10 11" key="1">
    <citation type="journal article" date="2016" name="Sci. Rep.">
        <title>Penicillium arizonense, a new, genome sequenced fungal species, reveals a high chemical diversity in secreted metabolites.</title>
        <authorList>
            <person name="Grijseels S."/>
            <person name="Nielsen J.C."/>
            <person name="Randelovic M."/>
            <person name="Nielsen J."/>
            <person name="Nielsen K.F."/>
            <person name="Workman M."/>
            <person name="Frisvad J.C."/>
        </authorList>
    </citation>
    <scope>NUCLEOTIDE SEQUENCE [LARGE SCALE GENOMIC DNA]</scope>
    <source>
        <strain evidence="10 11">CBS 141311</strain>
    </source>
</reference>
<dbReference type="NCBIfam" id="TIGR00879">
    <property type="entry name" value="SP"/>
    <property type="match status" value="1"/>
</dbReference>
<feature type="transmembrane region" description="Helical" evidence="8">
    <location>
        <begin position="402"/>
        <end position="421"/>
    </location>
</feature>
<dbReference type="RefSeq" id="XP_022489303.1">
    <property type="nucleotide sequence ID" value="XM_022630706.1"/>
</dbReference>
<dbReference type="InterPro" id="IPR003663">
    <property type="entry name" value="Sugar/inositol_transpt"/>
</dbReference>
<protein>
    <recommendedName>
        <fullName evidence="9">Major facilitator superfamily (MFS) profile domain-containing protein</fullName>
    </recommendedName>
</protein>
<dbReference type="PANTHER" id="PTHR48022">
    <property type="entry name" value="PLASTIDIC GLUCOSE TRANSPORTER 4"/>
    <property type="match status" value="1"/>
</dbReference>
<dbReference type="InterPro" id="IPR005828">
    <property type="entry name" value="MFS_sugar_transport-like"/>
</dbReference>
<evidence type="ECO:0000313" key="11">
    <source>
        <dbReference type="Proteomes" id="UP000177622"/>
    </source>
</evidence>
<feature type="transmembrane region" description="Helical" evidence="8">
    <location>
        <begin position="179"/>
        <end position="200"/>
    </location>
</feature>
<evidence type="ECO:0000256" key="8">
    <source>
        <dbReference type="SAM" id="Phobius"/>
    </source>
</evidence>
<comment type="similarity">
    <text evidence="2 7">Belongs to the major facilitator superfamily. Sugar transporter (TC 2.A.1.1) family.</text>
</comment>
<feature type="transmembrane region" description="Helical" evidence="8">
    <location>
        <begin position="464"/>
        <end position="487"/>
    </location>
</feature>
<sequence>MADHGTSEKAQSAHNEGIEAITLGDAVHIADEALHAKTSPWTWPLIRLYCVLFVGYLCGCLNGYDGSLMGGLNAMSTYQKFFRMESAGSSTGLVFAIYSLGSIPAVVLSGPVNDYLGRRMGIFTGAVLIIIGTCIQAPAINHGMFLGGRFILGFGVTFCNVSSPCYVSEMAHPRWRGTLTGLYNCMWWIGSIIASWVVYGCSHITTSVGFRIPIWCQLLSSVIVGAAAWFLPESPRWLMAQDRLEDAINVLAKYHGEGDRNHPIVVLQVKEMQQQIRVEASDKRWWDYRELYNTRSARNRLICALGMGCFGQVSGNSVTSYYLPVMLQNAGITSQNTQLMLNGIFPVLCFLASITGARFTDTIGRRPLLIYSIFFSSCCFAIITGCSKVAVENPDNRSAANATIAFIYIFGIIFSFGWTPLQSMYIVECLATNTRAKGTSVAYLVTAISSAVIQYSAGPGLGNIHYYFYLVFVFWDLFELVIIYFFWPETKKRTLEELEEVFSAPNPVKRSLIRRDTNTVLNTLQFEDQDAKVGQA</sequence>
<feature type="transmembrane region" description="Helical" evidence="8">
    <location>
        <begin position="343"/>
        <end position="361"/>
    </location>
</feature>
<evidence type="ECO:0000256" key="2">
    <source>
        <dbReference type="ARBA" id="ARBA00010992"/>
    </source>
</evidence>
<dbReference type="FunFam" id="1.20.1250.20:FF:000217">
    <property type="entry name" value="MFS lactose permease, putative"/>
    <property type="match status" value="1"/>
</dbReference>